<keyword evidence="3" id="KW-1185">Reference proteome</keyword>
<feature type="region of interest" description="Disordered" evidence="1">
    <location>
        <begin position="1"/>
        <end position="22"/>
    </location>
</feature>
<dbReference type="Proteomes" id="UP000623250">
    <property type="component" value="Unassembled WGS sequence"/>
</dbReference>
<dbReference type="EMBL" id="JAEMUK010000019">
    <property type="protein sequence ID" value="MBJ7543888.1"/>
    <property type="molecule type" value="Genomic_DNA"/>
</dbReference>
<feature type="compositionally biased region" description="Basic and acidic residues" evidence="1">
    <location>
        <begin position="1"/>
        <end position="11"/>
    </location>
</feature>
<sequence length="208" mass="22730">MTEAKSRRDLSDGPSPWRRQHTAFTRDVLTPPSAPVVARHRARPILTPHEMRLAILEDAAGKPEAVRIRSLRRRLTVLDRALSDREAEALERLSSCIAALSNAGAVNYLRSEVRSPPSGGRVPFGERQRREIAGVSYVLRGLGAEDRAAVLRLVALLDPGYSGVFKPDEPFVAGVRKAAAAAVLLYDAFAVAPRQRGEPIEPETARTP</sequence>
<accession>A0A8I1GB81</accession>
<evidence type="ECO:0000313" key="2">
    <source>
        <dbReference type="EMBL" id="MBJ7543888.1"/>
    </source>
</evidence>
<gene>
    <name evidence="2" type="ORF">JDN41_09970</name>
</gene>
<proteinExistence type="predicted"/>
<evidence type="ECO:0000256" key="1">
    <source>
        <dbReference type="SAM" id="MobiDB-lite"/>
    </source>
</evidence>
<dbReference type="RefSeq" id="WP_037237006.1">
    <property type="nucleotide sequence ID" value="NZ_JAEMUK010000019.1"/>
</dbReference>
<protein>
    <submittedName>
        <fullName evidence="2">Uncharacterized protein</fullName>
    </submittedName>
</protein>
<name>A0A8I1GB81_9HYPH</name>
<organism evidence="2 3">
    <name type="scientific">Rhodomicrobium udaipurense</name>
    <dbReference type="NCBI Taxonomy" id="1202716"/>
    <lineage>
        <taxon>Bacteria</taxon>
        <taxon>Pseudomonadati</taxon>
        <taxon>Pseudomonadota</taxon>
        <taxon>Alphaproteobacteria</taxon>
        <taxon>Hyphomicrobiales</taxon>
        <taxon>Hyphomicrobiaceae</taxon>
        <taxon>Rhodomicrobium</taxon>
    </lineage>
</organism>
<evidence type="ECO:0000313" key="3">
    <source>
        <dbReference type="Proteomes" id="UP000623250"/>
    </source>
</evidence>
<reference evidence="2 3" key="1">
    <citation type="submission" date="2020-12" db="EMBL/GenBank/DDBJ databases">
        <title>Revised draft genomes of Rhodomicrobium vannielii ATCC 17100 and Rhodomicrobium udaipurense JA643.</title>
        <authorList>
            <person name="Conners E.M."/>
            <person name="Davenport E.J."/>
            <person name="Bose A."/>
        </authorList>
    </citation>
    <scope>NUCLEOTIDE SEQUENCE [LARGE SCALE GENOMIC DNA]</scope>
    <source>
        <strain evidence="2 3">JA643</strain>
    </source>
</reference>
<comment type="caution">
    <text evidence="2">The sequence shown here is derived from an EMBL/GenBank/DDBJ whole genome shotgun (WGS) entry which is preliminary data.</text>
</comment>
<dbReference type="AlphaFoldDB" id="A0A8I1GB81"/>